<feature type="region of interest" description="Disordered" evidence="8">
    <location>
        <begin position="359"/>
        <end position="378"/>
    </location>
</feature>
<dbReference type="PANTHER" id="PTHR21183">
    <property type="entry name" value="RIBOSOMAL PROTEIN L47, MITOCHONDRIAL-RELATED"/>
    <property type="match status" value="1"/>
</dbReference>
<dbReference type="SUPFAM" id="SSF52047">
    <property type="entry name" value="RNI-like"/>
    <property type="match status" value="1"/>
</dbReference>
<comment type="subcellular location">
    <subcellularLocation>
        <location evidence="1">Mitochondrion</location>
    </subcellularLocation>
</comment>
<dbReference type="InterPro" id="IPR010729">
    <property type="entry name" value="Ribosomal_uL29_mit"/>
</dbReference>
<dbReference type="GO" id="GO:0003735">
    <property type="term" value="F:structural constituent of ribosome"/>
    <property type="evidence" value="ECO:0007669"/>
    <property type="project" value="InterPro"/>
</dbReference>
<comment type="caution">
    <text evidence="9">The sequence shown here is derived from an EMBL/GenBank/DDBJ whole genome shotgun (WGS) entry which is preliminary data.</text>
</comment>
<dbReference type="InterPro" id="IPR032675">
    <property type="entry name" value="LRR_dom_sf"/>
</dbReference>
<evidence type="ECO:0000313" key="10">
    <source>
        <dbReference type="Proteomes" id="UP000620124"/>
    </source>
</evidence>
<evidence type="ECO:0000256" key="5">
    <source>
        <dbReference type="ARBA" id="ARBA00023274"/>
    </source>
</evidence>
<feature type="region of interest" description="Disordered" evidence="8">
    <location>
        <begin position="567"/>
        <end position="624"/>
    </location>
</feature>
<feature type="compositionally biased region" description="Basic and acidic residues" evidence="8">
    <location>
        <begin position="567"/>
        <end position="608"/>
    </location>
</feature>
<dbReference type="GO" id="GO:0005762">
    <property type="term" value="C:mitochondrial large ribosomal subunit"/>
    <property type="evidence" value="ECO:0007669"/>
    <property type="project" value="TreeGrafter"/>
</dbReference>
<evidence type="ECO:0000313" key="9">
    <source>
        <dbReference type="EMBL" id="KAF7365213.1"/>
    </source>
</evidence>
<evidence type="ECO:0000256" key="8">
    <source>
        <dbReference type="SAM" id="MobiDB-lite"/>
    </source>
</evidence>
<keyword evidence="3 9" id="KW-0689">Ribosomal protein</keyword>
<protein>
    <recommendedName>
        <fullName evidence="6">Large ribosomal subunit protein uL29m</fullName>
    </recommendedName>
    <alternativeName>
        <fullName evidence="7">54S ribosomal protein L4, mitochondrial</fullName>
    </alternativeName>
</protein>
<keyword evidence="5" id="KW-0687">Ribonucleoprotein</keyword>
<dbReference type="Gene3D" id="3.80.10.10">
    <property type="entry name" value="Ribonuclease Inhibitor"/>
    <property type="match status" value="1"/>
</dbReference>
<accession>A0A8H6YS12</accession>
<dbReference type="InterPro" id="IPR038340">
    <property type="entry name" value="MRP-L47_sf"/>
</dbReference>
<keyword evidence="4" id="KW-0496">Mitochondrion</keyword>
<evidence type="ECO:0000256" key="4">
    <source>
        <dbReference type="ARBA" id="ARBA00023128"/>
    </source>
</evidence>
<dbReference type="PANTHER" id="PTHR21183:SF18">
    <property type="entry name" value="LARGE RIBOSOMAL SUBUNIT PROTEIN UL29M"/>
    <property type="match status" value="1"/>
</dbReference>
<evidence type="ECO:0000256" key="1">
    <source>
        <dbReference type="ARBA" id="ARBA00004173"/>
    </source>
</evidence>
<comment type="similarity">
    <text evidence="2">Belongs to the universal ribosomal protein uL29 family.</text>
</comment>
<dbReference type="Gene3D" id="6.10.330.20">
    <property type="match status" value="1"/>
</dbReference>
<dbReference type="EMBL" id="JACAZI010000003">
    <property type="protein sequence ID" value="KAF7365213.1"/>
    <property type="molecule type" value="Genomic_DNA"/>
</dbReference>
<dbReference type="GO" id="GO:0032543">
    <property type="term" value="P:mitochondrial translation"/>
    <property type="evidence" value="ECO:0007669"/>
    <property type="project" value="TreeGrafter"/>
</dbReference>
<evidence type="ECO:0000256" key="6">
    <source>
        <dbReference type="ARBA" id="ARBA00035289"/>
    </source>
</evidence>
<evidence type="ECO:0000256" key="3">
    <source>
        <dbReference type="ARBA" id="ARBA00022980"/>
    </source>
</evidence>
<organism evidence="9 10">
    <name type="scientific">Mycena venus</name>
    <dbReference type="NCBI Taxonomy" id="2733690"/>
    <lineage>
        <taxon>Eukaryota</taxon>
        <taxon>Fungi</taxon>
        <taxon>Dikarya</taxon>
        <taxon>Basidiomycota</taxon>
        <taxon>Agaricomycotina</taxon>
        <taxon>Agaricomycetes</taxon>
        <taxon>Agaricomycetidae</taxon>
        <taxon>Agaricales</taxon>
        <taxon>Marasmiineae</taxon>
        <taxon>Mycenaceae</taxon>
        <taxon>Mycena</taxon>
    </lineage>
</organism>
<evidence type="ECO:0000256" key="2">
    <source>
        <dbReference type="ARBA" id="ARBA00009254"/>
    </source>
</evidence>
<dbReference type="Proteomes" id="UP000620124">
    <property type="component" value="Unassembled WGS sequence"/>
</dbReference>
<name>A0A8H6YS12_9AGAR</name>
<sequence>MHLPEELISLVLAKVYYEKPTRLSGPDYVTLSACSLINSYWRNPAQVLLFRTVTKDKAAAFSRSADTMSNHALLSHVRTISVSLTKTDSGAPPTQGLVGIQACSVGTLASILGHCPHLYELCISAHRLFSLDAEDLSTISTVIHVTSIVIRSLRLIECSVQSPLLYELIGLFPSVEFLTVGVEIAAAPPPWTPAIQLYELTLQRTSPSDVLQWLLSSSRTSLRILELRDLPSASTHTDIAMCSPHIQSLRLMRYNAYSAAILRQCTNLLELVLLNIPTSLPALPPSLEHFALLIQTYTASVDLRPVIEAIEELPHLRLLTFVGDPPDILQATCDAKGVTLQASLRKFWILGAPADHRPNTSYDAGSSSTPLAIGSEGSTAEINPNSSTFVPPSAAQLSSDHGLYAFFRRKDDPNLRGDDRYETFTDPTIKYTGRSWLASELRLKSFKDLHTLWYVLLRERNMLATQREEMRRMGLARERFPDANKVNSAKCRKTMARIKGIMNERRLAYEGAITLAEKDREAAEDAKVLKFKVDQYTTEKHRQHTEQLRQRLIVKPVRTQRAGLKVRERRNQAGESLPEKAKQAISVDGEKIKKAPVDQGAKDSKRAAQEAASRGDTQKPRKHPPSFTCSITIISLDLDRKYNYWSNVRFCRCLWSHRRISAETWQSLTDSASYAVIWRPPTRKRCSMALTSRGNTLIAFLRKV</sequence>
<dbReference type="AlphaFoldDB" id="A0A8H6YS12"/>
<reference evidence="9" key="1">
    <citation type="submission" date="2020-05" db="EMBL/GenBank/DDBJ databases">
        <title>Mycena genomes resolve the evolution of fungal bioluminescence.</title>
        <authorList>
            <person name="Tsai I.J."/>
        </authorList>
    </citation>
    <scope>NUCLEOTIDE SEQUENCE</scope>
    <source>
        <strain evidence="9">CCC161011</strain>
    </source>
</reference>
<proteinExistence type="inferred from homology"/>
<dbReference type="Pfam" id="PF06984">
    <property type="entry name" value="MRP-L47"/>
    <property type="match status" value="1"/>
</dbReference>
<gene>
    <name evidence="9" type="ORF">MVEN_00392900</name>
</gene>
<keyword evidence="10" id="KW-1185">Reference proteome</keyword>
<dbReference type="OrthoDB" id="270763at2759"/>
<evidence type="ECO:0000256" key="7">
    <source>
        <dbReference type="ARBA" id="ARBA00035399"/>
    </source>
</evidence>